<dbReference type="PANTHER" id="PTHR46538">
    <property type="entry name" value="PROTEIN KINASE DOMAIN-CONTAINING PROTEIN"/>
    <property type="match status" value="1"/>
</dbReference>
<reference evidence="10 11" key="1">
    <citation type="submission" date="2020-08" db="EMBL/GenBank/DDBJ databases">
        <authorList>
            <person name="Hejnol A."/>
        </authorList>
    </citation>
    <scope>NUCLEOTIDE SEQUENCE [LARGE SCALE GENOMIC DNA]</scope>
</reference>
<keyword evidence="1" id="KW-0723">Serine/threonine-protein kinase</keyword>
<evidence type="ECO:0000256" key="5">
    <source>
        <dbReference type="ARBA" id="ARBA00022777"/>
    </source>
</evidence>
<feature type="domain" description="Protein kinase" evidence="9">
    <location>
        <begin position="40"/>
        <end position="298"/>
    </location>
</feature>
<dbReference type="InterPro" id="IPR000719">
    <property type="entry name" value="Prot_kinase_dom"/>
</dbReference>
<keyword evidence="3" id="KW-0808">Transferase</keyword>
<dbReference type="Proteomes" id="UP000549394">
    <property type="component" value="Unassembled WGS sequence"/>
</dbReference>
<feature type="region of interest" description="Disordered" evidence="8">
    <location>
        <begin position="680"/>
        <end position="755"/>
    </location>
</feature>
<keyword evidence="5" id="KW-0418">Kinase</keyword>
<evidence type="ECO:0000259" key="9">
    <source>
        <dbReference type="PROSITE" id="PS50011"/>
    </source>
</evidence>
<gene>
    <name evidence="10" type="ORF">DGYR_LOCUS7884</name>
</gene>
<dbReference type="Pfam" id="PF00069">
    <property type="entry name" value="Pkinase"/>
    <property type="match status" value="1"/>
</dbReference>
<dbReference type="InterPro" id="IPR011009">
    <property type="entry name" value="Kinase-like_dom_sf"/>
</dbReference>
<dbReference type="PROSITE" id="PS50011">
    <property type="entry name" value="PROTEIN_KINASE_DOM"/>
    <property type="match status" value="1"/>
</dbReference>
<keyword evidence="11" id="KW-1185">Reference proteome</keyword>
<dbReference type="OrthoDB" id="10027016at2759"/>
<dbReference type="AlphaFoldDB" id="A0A7I8VW31"/>
<keyword evidence="2" id="KW-0597">Phosphoprotein</keyword>
<dbReference type="EMBL" id="CAJFCJ010000011">
    <property type="protein sequence ID" value="CAD5119689.1"/>
    <property type="molecule type" value="Genomic_DNA"/>
</dbReference>
<dbReference type="SMART" id="SM00220">
    <property type="entry name" value="S_TKc"/>
    <property type="match status" value="1"/>
</dbReference>
<feature type="compositionally biased region" description="Polar residues" evidence="8">
    <location>
        <begin position="597"/>
        <end position="606"/>
    </location>
</feature>
<keyword evidence="4 7" id="KW-0547">Nucleotide-binding</keyword>
<dbReference type="PANTHER" id="PTHR46538:SF3">
    <property type="entry name" value="PROTEIN KINASE DOMAIN-CONTAINING PROTEIN"/>
    <property type="match status" value="1"/>
</dbReference>
<sequence length="1194" mass="137687">MAFFKQLKNIFSRTSLPDGDKKKSTDHPFVKKNINPADTWENIGVLGDGAYGKVYKARNKVSGLLAALKQVDISNDDEVANCTIEIDILTECEHPNIIKLHEAFFWEDKLWMYIEFCEGGAVDRIMVDLEKPLSEPQIKYVTKEVCKALGFLHDKFVIHRDLKAGNILLTGDGQVKLADFGVSAKNTSKFKRRDSFIGTPYWMAPEVSRCEWERQEAYTFKADIWSLGITLIEMAEIEPPNHELNPGRVALRVQKADPPKLQSRRKWSTDFHDFISKCLVKDPDLRPECSELFEHPFLKSVQDNRDIRMLIEESKAEVEIEAKDMEDTEVKDEAMSEDSNSIDDNPNIDNSSQDNISMKSAVSEQGPKTPLTPVVTLEDIKKIEEKQDKKEEIKTDTKKDNAEQKINEKKVEKKSEEKELPDPTSQQKTHNRIEEIEEKKTEVICSLSESQPPNDQIIDLVAKKEQTSGDCLILDSNLTNNNESVDNLSYGSKPKDRLKDELSDTILLDIIDDVIKSEATTPSVPEAVFLTIKEYTKKEKENLQNQNKDDKAIDTSVPSATDIIKRLNSQTSLKEGERERKKLKNENRKDELRDSSHSAGSGTTDNNVEKARRSASPKSIELMETVATNNKTTLDKKLSGEITINGKVVPVEPKTEDINDNKTTQHELIKQQLERKIGLSKKDTPAPAPAPASTSASASTPTPTPTPIPVPIKADEPKYIQRTNNDRPKTLGNGVSAAKGKSSPIKSEIGTSPTVQEEHAAATLSRQENKSHYRTLTKTRKFVVDGIPVTSQSSRIVLSGDEDKKRLDYEKWRENLREMKKLHQIENREHQEIVTKAEIARKEQLKRFSAEMEVLLESYHNDINILKGQHQELMSKSRKTGEIDVANMSKRIQKDQEKKLKEFKNTLKKDLKLKYGSHGKGMEMRREEEERRFREAQTEERNKELKRLHDNHKEKQALIARQHLQEQHKLLRAREAAIWGVEESQLLEKHAMKKRQMADMFQLKRQQTQHRHEKEKEQMKSLISRKEEEMLKRHKIENNRFPKVQREEMKTRQLMYRRSLKIDYPNMSLEEERDKLREFDDQEQARFAQNKLRQELKHKKQWDDLIKKNDSAMNELIDIQKEKTRTIIDVEESKKLELNKVLTAEIQAWKDNLKPRKKELEEKFAKQLVELDHFYRNDLPASHAVGEMELATAM</sequence>
<feature type="compositionally biased region" description="Low complexity" evidence="8">
    <location>
        <begin position="691"/>
        <end position="701"/>
    </location>
</feature>
<evidence type="ECO:0000313" key="11">
    <source>
        <dbReference type="Proteomes" id="UP000549394"/>
    </source>
</evidence>
<evidence type="ECO:0000256" key="1">
    <source>
        <dbReference type="ARBA" id="ARBA00022527"/>
    </source>
</evidence>
<feature type="compositionally biased region" description="Low complexity" evidence="8">
    <location>
        <begin position="338"/>
        <end position="357"/>
    </location>
</feature>
<feature type="region of interest" description="Disordered" evidence="8">
    <location>
        <begin position="563"/>
        <end position="620"/>
    </location>
</feature>
<dbReference type="SUPFAM" id="SSF56112">
    <property type="entry name" value="Protein kinase-like (PK-like)"/>
    <property type="match status" value="1"/>
</dbReference>
<feature type="compositionally biased region" description="Basic and acidic residues" evidence="8">
    <location>
        <begin position="713"/>
        <end position="729"/>
    </location>
</feature>
<protein>
    <submittedName>
        <fullName evidence="10">DgyrCDS8282</fullName>
    </submittedName>
</protein>
<evidence type="ECO:0000313" key="10">
    <source>
        <dbReference type="EMBL" id="CAD5119689.1"/>
    </source>
</evidence>
<feature type="compositionally biased region" description="Basic and acidic residues" evidence="8">
    <location>
        <begin position="574"/>
        <end position="596"/>
    </location>
</feature>
<accession>A0A7I8VW31</accession>
<feature type="binding site" evidence="7">
    <location>
        <position position="69"/>
    </location>
    <ligand>
        <name>ATP</name>
        <dbReference type="ChEBI" id="CHEBI:30616"/>
    </ligand>
</feature>
<organism evidence="10 11">
    <name type="scientific">Dimorphilus gyrociliatus</name>
    <dbReference type="NCBI Taxonomy" id="2664684"/>
    <lineage>
        <taxon>Eukaryota</taxon>
        <taxon>Metazoa</taxon>
        <taxon>Spiralia</taxon>
        <taxon>Lophotrochozoa</taxon>
        <taxon>Annelida</taxon>
        <taxon>Polychaeta</taxon>
        <taxon>Polychaeta incertae sedis</taxon>
        <taxon>Dinophilidae</taxon>
        <taxon>Dimorphilus</taxon>
    </lineage>
</organism>
<feature type="region of interest" description="Disordered" evidence="8">
    <location>
        <begin position="318"/>
        <end position="376"/>
    </location>
</feature>
<dbReference type="Gene3D" id="1.10.510.10">
    <property type="entry name" value="Transferase(Phosphotransferase) domain 1"/>
    <property type="match status" value="1"/>
</dbReference>
<name>A0A7I8VW31_9ANNE</name>
<proteinExistence type="predicted"/>
<evidence type="ECO:0000256" key="3">
    <source>
        <dbReference type="ARBA" id="ARBA00022679"/>
    </source>
</evidence>
<evidence type="ECO:0000256" key="6">
    <source>
        <dbReference type="ARBA" id="ARBA00022840"/>
    </source>
</evidence>
<dbReference type="InterPro" id="IPR022165">
    <property type="entry name" value="PKK"/>
</dbReference>
<dbReference type="Pfam" id="PF12474">
    <property type="entry name" value="PKK"/>
    <property type="match status" value="2"/>
</dbReference>
<feature type="region of interest" description="Disordered" evidence="8">
    <location>
        <begin position="388"/>
        <end position="432"/>
    </location>
</feature>
<feature type="region of interest" description="Disordered" evidence="8">
    <location>
        <begin position="918"/>
        <end position="942"/>
    </location>
</feature>
<dbReference type="FunFam" id="1.10.510.10:FF:001298">
    <property type="entry name" value="STE20-like kinase"/>
    <property type="match status" value="1"/>
</dbReference>
<dbReference type="InterPro" id="IPR051585">
    <property type="entry name" value="STE20_Ser/Thr_Kinases"/>
</dbReference>
<feature type="compositionally biased region" description="Basic and acidic residues" evidence="8">
    <location>
        <begin position="388"/>
        <end position="421"/>
    </location>
</feature>
<evidence type="ECO:0000256" key="2">
    <source>
        <dbReference type="ARBA" id="ARBA00022553"/>
    </source>
</evidence>
<keyword evidence="6 7" id="KW-0067">ATP-binding</keyword>
<evidence type="ECO:0000256" key="4">
    <source>
        <dbReference type="ARBA" id="ARBA00022741"/>
    </source>
</evidence>
<comment type="caution">
    <text evidence="10">The sequence shown here is derived from an EMBL/GenBank/DDBJ whole genome shotgun (WGS) entry which is preliminary data.</text>
</comment>
<dbReference type="PROSITE" id="PS00107">
    <property type="entry name" value="PROTEIN_KINASE_ATP"/>
    <property type="match status" value="1"/>
</dbReference>
<dbReference type="InterPro" id="IPR017441">
    <property type="entry name" value="Protein_kinase_ATP_BS"/>
</dbReference>
<feature type="compositionally biased region" description="Basic and acidic residues" evidence="8">
    <location>
        <begin position="920"/>
        <end position="942"/>
    </location>
</feature>
<evidence type="ECO:0000256" key="7">
    <source>
        <dbReference type="PROSITE-ProRule" id="PRU10141"/>
    </source>
</evidence>
<dbReference type="InterPro" id="IPR008271">
    <property type="entry name" value="Ser/Thr_kinase_AS"/>
</dbReference>
<dbReference type="GO" id="GO:0004674">
    <property type="term" value="F:protein serine/threonine kinase activity"/>
    <property type="evidence" value="ECO:0007669"/>
    <property type="project" value="UniProtKB-KW"/>
</dbReference>
<dbReference type="PROSITE" id="PS00108">
    <property type="entry name" value="PROTEIN_KINASE_ST"/>
    <property type="match status" value="1"/>
</dbReference>
<evidence type="ECO:0000256" key="8">
    <source>
        <dbReference type="SAM" id="MobiDB-lite"/>
    </source>
</evidence>
<dbReference type="GO" id="GO:0005524">
    <property type="term" value="F:ATP binding"/>
    <property type="evidence" value="ECO:0007669"/>
    <property type="project" value="UniProtKB-UniRule"/>
</dbReference>